<dbReference type="FunFam" id="3.40.47.10:FF:000019">
    <property type="entry name" value="Polyketide synthase type I"/>
    <property type="match status" value="1"/>
</dbReference>
<feature type="non-terminal residue" evidence="15">
    <location>
        <position position="1"/>
    </location>
</feature>
<dbReference type="SUPFAM" id="SSF51735">
    <property type="entry name" value="NAD(P)-binding Rossmann-fold domains"/>
    <property type="match status" value="3"/>
</dbReference>
<evidence type="ECO:0000256" key="7">
    <source>
        <dbReference type="ARBA" id="ARBA00023002"/>
    </source>
</evidence>
<keyword evidence="3" id="KW-0436">Ligase</keyword>
<dbReference type="SMART" id="SM00826">
    <property type="entry name" value="PKS_DH"/>
    <property type="match status" value="1"/>
</dbReference>
<dbReference type="Pfam" id="PF08242">
    <property type="entry name" value="Methyltransf_12"/>
    <property type="match status" value="1"/>
</dbReference>
<dbReference type="InterPro" id="IPR016035">
    <property type="entry name" value="Acyl_Trfase/lysoPLipase"/>
</dbReference>
<evidence type="ECO:0008006" key="17">
    <source>
        <dbReference type="Google" id="ProtNLM"/>
    </source>
</evidence>
<dbReference type="Pfam" id="PF00109">
    <property type="entry name" value="ketoacyl-synt"/>
    <property type="match status" value="1"/>
</dbReference>
<dbReference type="InterPro" id="IPR016036">
    <property type="entry name" value="Malonyl_transacylase_ACP-bd"/>
</dbReference>
<dbReference type="PROSITE" id="PS50075">
    <property type="entry name" value="CARRIER"/>
    <property type="match status" value="2"/>
</dbReference>
<dbReference type="Proteomes" id="UP000803844">
    <property type="component" value="Unassembled WGS sequence"/>
</dbReference>
<dbReference type="Gene3D" id="3.30.300.30">
    <property type="match status" value="1"/>
</dbReference>
<feature type="domain" description="Carrier" evidence="12">
    <location>
        <begin position="2440"/>
        <end position="2519"/>
    </location>
</feature>
<evidence type="ECO:0000313" key="16">
    <source>
        <dbReference type="Proteomes" id="UP000803844"/>
    </source>
</evidence>
<comment type="caution">
    <text evidence="15">The sequence shown here is derived from an EMBL/GenBank/DDBJ whole genome shotgun (WGS) entry which is preliminary data.</text>
</comment>
<dbReference type="InterPro" id="IPR013968">
    <property type="entry name" value="PKS_KR"/>
</dbReference>
<dbReference type="Gene3D" id="1.10.1200.10">
    <property type="entry name" value="ACP-like"/>
    <property type="match status" value="2"/>
</dbReference>
<evidence type="ECO:0000256" key="8">
    <source>
        <dbReference type="ARBA" id="ARBA00023268"/>
    </source>
</evidence>
<dbReference type="Pfam" id="PF08659">
    <property type="entry name" value="KR"/>
    <property type="match status" value="1"/>
</dbReference>
<dbReference type="Pfam" id="PF14765">
    <property type="entry name" value="PS-DH"/>
    <property type="match status" value="1"/>
</dbReference>
<dbReference type="SMART" id="SM00827">
    <property type="entry name" value="PKS_AT"/>
    <property type="match status" value="1"/>
</dbReference>
<dbReference type="PANTHER" id="PTHR43775:SF20">
    <property type="entry name" value="HYBRID PKS-NRPS SYNTHETASE APDA"/>
    <property type="match status" value="1"/>
</dbReference>
<dbReference type="InterPro" id="IPR009081">
    <property type="entry name" value="PP-bd_ACP"/>
</dbReference>
<keyword evidence="6" id="KW-0677">Repeat</keyword>
<evidence type="ECO:0000256" key="9">
    <source>
        <dbReference type="ARBA" id="ARBA00029443"/>
    </source>
</evidence>
<keyword evidence="1" id="KW-0596">Phosphopantetheine</keyword>
<sequence length="3898" mass="421398">EPIAVVGSGCRFPGGASSPSSLWKLLEKPRDVSKAIPDERFELKGYYHPKGSHHGTTNVQRAYMLDEDVRRFDGTFFNISPNEADAIDPQQRLLMEVVYEALEAGGHTIEKLRGSDTAVMVGTMSVDYNDILIRDMESMPTYFSTGTSRAILANRISYFFDWHGPSMTIDTACSSSMVALHQSVRALRGGESRVAIAGGTELLLGPEQFVGESKMSLLSPTGRSRMWSADADGYARGDGIAALVLKRLSDAIADGDHIECLIRETGVNQDGKSTGLTVPSTEAQAALIKATYARAGLDTSNPRDRPQFFEAHGTGTKAGDPREAAAIKECFGGQQASEGNPLYVGSIKTIIGHTEGTAGLAGVLKASQALRHGIIPPNMLLTRLNPDVEQYCDNLAVPTKAIAWPTLPDGVPRRASVNSFGFGGTNGHAILESYVADTPSTTITAGENHLTLTPFVFSAATEDSLVSVLQKYSDFLKTDQGRSIDLHDLGWTLQSRRSALPFKKSFSALSPEALAFKIDKALELAKGGAAASGTSVGTRSATQGAKPQLLGVFTGQGAQWPTMGAGLLASPVVQDKIKQLDESLATLPEPDRPSWKIADELCAGKEQSRLKEAALAQPLCTALQVVLVDLLRSAGVTFTAVVGHSSGEIAAAYAAGFISAKDAIRIAYYRGVHAKSSRGPQGQKGSMMAVGTSFEDAQELLDLPAFKGRVKIAAQNSAASLTLSGDADGIAHAKRVFDEEKKFARALLVDTAYHSHHMLPCCEPYMESLRACDIKVNTDRSDTSCAWYSSVRGGELMGPSEDLSASYWRDNMLQAVLFMDAVKGAVSSHDNLNFCVEVGPHPALKGPAQQNISDARPSTLAYTGVLSRGVNDAEAFADGLGSLWTMFGPGAIDFTSLQRLVSPGYSPKLAVGLPSYAWNHSRVHWHESRITRKTMLRGAAFHELLGVPSPNNTDREFRWRNFLRADEIPWLDGHQLQGQTVFPAAGYVSMALEAAKELIRAAGGSRPVKVLEVHDLTIGKAIAFDEATSSAPETLVSLTATGTGRADDGSAATTQTALFSVYSCPNSTESAAMELVSSGKVRIVYGTPSFSTLSSSPLDDSKMTEIDSDRFYASLDGLGYGYNGPFRTMSSMKRRLDQASAKVATYGYGDDDDDVLTVHPSMLDVAFQASFLAQSSPGDEQLWSLHVPTSIGCIRVNPELCASLPTSPTDLPVSAILHASESISMISSVDIFSEDGQNTLLQVENLEMRPFSHATAADDRPMFSTTQFGIAAPDASIAAAEVERPSPDENDLAQTLDRVACYYLRQWKLEMTSGKWLEKGDELCQQLRDTATRLLNRLDSRPNVSVIMSKWAGDEHEQIQALLDRFSEQVDLKIIKTVGESVSAILRGDLDVSDFRKHELLDLLYSEGLGFSQSNTVTAKTVQQIMHRYPHAKVLEIDTRIGHATRPIVSTAGTTFSSYTCTDLSAEAVEKTQQSLAALCQKMVFKSFDPTKAPSSQGFENHSFDIIIASNTLLGGGPFLEKGLQNTRQLLRPGGYLIASGLSHYDSIRMNLLLGVLSDGFVDDKEESLLKKSITQRTATWHSALRNSGFAGIDTATPTGFVGEGAWPLSVVVAQAVDDRVNFLRKPLGRSGMVHLSEVVILGGTSLQTSGIAEDLCEMLHGISDKVTLLQGLPIDEHDIQPMTTFINLLDLDDPIFRDLTESTMEGLKCLFELASNILWVTEGARTKEPYHSASIGFGRSIAYEMPHLSLQFLDMDTVGEHAASLIAKAVLRLAAVDQWESSGTSKTSFLWSKEPELYVEGGRILVPRILPDRDQNARINSLRRRVTKTADLQNTTVFVAETADGSPALEEEEQGLHRLLPERPGSATKVSHSTLSAIALPGDGSLFVALGKDVTTGDTVVTLSDVNASKLVGLASVVVSEFVTPTVQAPVLLAAIAVELTAASIVSRLPANSHLLVHEPGSIMSTLAAALCRQAAAKSNNTRVTFSTEDSVPDDAEPDSVIQVRAWSSRHVIMQLLPTDVTHFLDLGNKGEGVVGSIIRDCLPLRCRQMDASHVIRRQAEVPPAPVDYAFVSKVLQEAVHRARTNLLPAPGATVTTTSSPQVIRPSEIRDAASSAGKGKIMGVIDWTSESSVPVQVRPVRADRLFSRDKTYVLVGLAGQLGQSLCEWMSRNGAGHVCLTSRNPKQDPKWQASLQKAGTTVKFFAMDVTDEKDVSKVINDIRASCPPIAGVANGAALFHDAPFTQMTLEMMTSVTRPKIEGTRNLDQVFGADSLDFFIVFSSLTSVIGNSGQSNYTAANAYMSGLIGQRKSRGLAGACLDIGRIAGIGFMERAGDTAREQLIRYGFMAISEKDVHELFAEAVLAGVPGSRRNPIVTTGCITVRSGEEESEEQRVQWFDDPRFSHKVIIDEAHDSDAKGTAGRRSALPAREQLATATTKDEAIQILEDCFAAKLAVISRLGDPAGVSHEVPLSELGIDSLVAVEVRSWFLKEVKVDMPVLKVLGGGSISDLCQQAAEKLPQDLLPNLGNKPNSSSPAKSGPAEAKTTSTPSPAKPGPAAAPPTAASKNPPSSESEAGSSSSESRPESILASSVEGSPRASDMETALVSFPQSRFWFLQHLVQDQTTFNVTFFYRITGALRTGDLERAVRLVTNRHESLRTAFVADNKDADVAWQEVLPRSFIRLERQQINSVEDVQTIYAAMKAIPFDLASGNLLRLILLVLSPTEHYLLVNYHHILMDGVSLQNFLADLEKAYQRQSLGSAPYQLPDLATRQRAAFANGEMDEDIAYWKAVFPDGHPPVLPLLPMAQRSNRLPMARFQVHQVETRLSSDLAARLRDVSKACRSTTFHVYLAVFKAMLFRFTDAEDLTIGIADANRNDSDSMGTIGLILNLLTLRFQRDLSQPFSDCVAEARAKAYEALAHSRVPFDVLLAELNVPRSAAYSPFFQAFFDYRQGQQEVMQFANTKWEFLDLHPGQTAYDMTLDVTDSPDSGARILFRTQAALYDATVAQLLLNTYVHLLETFVGDASLQLKDPPLFSDKECTRALAVGRGWDLVSSWPGGTLPHRIDQVAQENSDKVALKDGHGRVLSYAAMSDRTQAIAEALQQSGVGTGSRVLVFEDATADWPCSMLAIMRVGGVYIPLDLRNPLPRLADVAGACAPAVILVDDSTVGNAAEINVTGAKIVNVSTIGTSPSAPVANSAKPEDVAAILFTSGSTGKPKGIVVKHSGLRNEIEGYITQWGHKAECALQQSAFTFNHSSDQMYTGLVNGGSVVIVPWSKRGDPVEVTKIIREEGITYTKATPAEYSLWLEHGRDNLKQASQWRFAFGGGEPLTETLLRQIASLQLPNLRFFNSYGPTEISISSTKAEIPYRDESFPVRIPCGYSLPNYVAYILDEGRKPVPVGMPGELWIGGAGVSLGYLNNKELTDQHFLPDPYATPEYVAQGWTRMYRTGDIAHLQEDGAMVFHNRIAGDTQVKLRGLRIELGDIESNIVREAGGALKEAVVTLREGDPQLLVSHVVFAPQHGIADTAGFLRQLLRHLPVPQYMVPVVAIPLDRMPLNNHSKVDRKALKAMPLPARIEIGGDGQEDGTGRDGDAAAAGELSETMVQLRRLWEQALRTKETGLELAITPSTDFFTIGGNSLLVVRLQARIRQVLKVTVPLVELLGASTLSGMAQLLEQRPHVGSINWEEETAIGSDSIPTIPNPAPIHNNNKVILVTGAGGFLGKHILARLVASPSIARIHCIGLRDKPAGQPRVLDSMVASSPKIITHKGDLSEPWLGLGSEAAFVALAGEVDGILHLAAVRSFWDNYHVLRPSNVEPTRQLVRLAAARRVPLHYISTAGVVIATTAQDGTVGPARSADAYKPASDGSDGYVASRWVCEQMLEKASRDLGLPVSVHR</sequence>
<dbReference type="CDD" id="cd05930">
    <property type="entry name" value="A_NRPS"/>
    <property type="match status" value="1"/>
</dbReference>
<dbReference type="SMART" id="SM00823">
    <property type="entry name" value="PKS_PP"/>
    <property type="match status" value="2"/>
</dbReference>
<dbReference type="CDD" id="cd00833">
    <property type="entry name" value="PKS"/>
    <property type="match status" value="1"/>
</dbReference>
<keyword evidence="8" id="KW-0511">Multifunctional enzyme</keyword>
<dbReference type="InterPro" id="IPR049551">
    <property type="entry name" value="PKS_DH_C"/>
</dbReference>
<evidence type="ECO:0000256" key="2">
    <source>
        <dbReference type="ARBA" id="ARBA00022553"/>
    </source>
</evidence>
<dbReference type="InterPro" id="IPR014031">
    <property type="entry name" value="Ketoacyl_synth_C"/>
</dbReference>
<dbReference type="InterPro" id="IPR016039">
    <property type="entry name" value="Thiolase-like"/>
</dbReference>
<dbReference type="InterPro" id="IPR049552">
    <property type="entry name" value="PKS_DH_N"/>
</dbReference>
<dbReference type="Pfam" id="PF00501">
    <property type="entry name" value="AMP-binding"/>
    <property type="match status" value="1"/>
</dbReference>
<evidence type="ECO:0000256" key="11">
    <source>
        <dbReference type="SAM" id="MobiDB-lite"/>
    </source>
</evidence>
<dbReference type="NCBIfam" id="TIGR01733">
    <property type="entry name" value="AA-adenyl-dom"/>
    <property type="match status" value="1"/>
</dbReference>
<feature type="region of interest" description="Disordered" evidence="11">
    <location>
        <begin position="2092"/>
        <end position="2111"/>
    </location>
</feature>
<dbReference type="RefSeq" id="XP_040780403.1">
    <property type="nucleotide sequence ID" value="XM_040915466.1"/>
</dbReference>
<dbReference type="PROSITE" id="PS00606">
    <property type="entry name" value="KS3_1"/>
    <property type="match status" value="1"/>
</dbReference>
<keyword evidence="16" id="KW-1185">Reference proteome</keyword>
<dbReference type="Pfam" id="PF16197">
    <property type="entry name" value="KAsynt_C_assoc"/>
    <property type="match status" value="1"/>
</dbReference>
<dbReference type="SUPFAM" id="SSF53901">
    <property type="entry name" value="Thiolase-like"/>
    <property type="match status" value="1"/>
</dbReference>
<dbReference type="GO" id="GO:0006633">
    <property type="term" value="P:fatty acid biosynthetic process"/>
    <property type="evidence" value="ECO:0007669"/>
    <property type="project" value="InterPro"/>
</dbReference>
<dbReference type="InterPro" id="IPR042104">
    <property type="entry name" value="PKS_dehydratase_sf"/>
</dbReference>
<feature type="region of interest" description="Disordered" evidence="11">
    <location>
        <begin position="298"/>
        <end position="320"/>
    </location>
</feature>
<dbReference type="SUPFAM" id="SSF52151">
    <property type="entry name" value="FabD/lysophospholipase-like"/>
    <property type="match status" value="1"/>
</dbReference>
<dbReference type="SUPFAM" id="SSF47336">
    <property type="entry name" value="ACP-like"/>
    <property type="match status" value="2"/>
</dbReference>
<dbReference type="PROSITE" id="PS52019">
    <property type="entry name" value="PKS_MFAS_DH"/>
    <property type="match status" value="1"/>
</dbReference>
<dbReference type="Gene3D" id="3.40.50.150">
    <property type="entry name" value="Vaccinia Virus protein VP39"/>
    <property type="match status" value="1"/>
</dbReference>
<dbReference type="InterPro" id="IPR018201">
    <property type="entry name" value="Ketoacyl_synth_AS"/>
</dbReference>
<feature type="region of interest" description="Disordered" evidence="11">
    <location>
        <begin position="2522"/>
        <end position="2599"/>
    </location>
</feature>
<dbReference type="InterPro" id="IPR029063">
    <property type="entry name" value="SAM-dependent_MTases_sf"/>
</dbReference>
<dbReference type="GeneID" id="63832595"/>
<proteinExistence type="inferred from homology"/>
<gene>
    <name evidence="15" type="ORF">M406DRAFT_20616</name>
</gene>
<dbReference type="InterPro" id="IPR014043">
    <property type="entry name" value="Acyl_transferase_dom"/>
</dbReference>
<dbReference type="GO" id="GO:0004315">
    <property type="term" value="F:3-oxoacyl-[acyl-carrier-protein] synthase activity"/>
    <property type="evidence" value="ECO:0007669"/>
    <property type="project" value="InterPro"/>
</dbReference>
<dbReference type="SMART" id="SM00822">
    <property type="entry name" value="PKS_KR"/>
    <property type="match status" value="1"/>
</dbReference>
<keyword evidence="4" id="KW-0489">Methyltransferase</keyword>
<dbReference type="InterPro" id="IPR020845">
    <property type="entry name" value="AMP-binding_CS"/>
</dbReference>
<dbReference type="CDD" id="cd19532">
    <property type="entry name" value="C_PKS-NRPS"/>
    <property type="match status" value="1"/>
</dbReference>
<dbReference type="SUPFAM" id="SSF52777">
    <property type="entry name" value="CoA-dependent acyltransferases"/>
    <property type="match status" value="2"/>
</dbReference>
<feature type="region of interest" description="C-terminal hotdog fold" evidence="10">
    <location>
        <begin position="1103"/>
        <end position="1257"/>
    </location>
</feature>
<evidence type="ECO:0000259" key="12">
    <source>
        <dbReference type="PROSITE" id="PS50075"/>
    </source>
</evidence>
<dbReference type="Pfam" id="PF00668">
    <property type="entry name" value="Condensation"/>
    <property type="match status" value="1"/>
</dbReference>
<dbReference type="InterPro" id="IPR045851">
    <property type="entry name" value="AMP-bd_C_sf"/>
</dbReference>
<dbReference type="InterPro" id="IPR013120">
    <property type="entry name" value="FAR_NAD-bd"/>
</dbReference>
<feature type="domain" description="PKS/mFAS DH" evidence="14">
    <location>
        <begin position="942"/>
        <end position="1257"/>
    </location>
</feature>
<dbReference type="EMBL" id="MU032344">
    <property type="protein sequence ID" value="KAF3769442.1"/>
    <property type="molecule type" value="Genomic_DNA"/>
</dbReference>
<evidence type="ECO:0000256" key="1">
    <source>
        <dbReference type="ARBA" id="ARBA00022450"/>
    </source>
</evidence>
<dbReference type="InterPro" id="IPR000873">
    <property type="entry name" value="AMP-dep_synth/lig_dom"/>
</dbReference>
<dbReference type="SMART" id="SM00825">
    <property type="entry name" value="PKS_KS"/>
    <property type="match status" value="1"/>
</dbReference>
<dbReference type="Gene3D" id="3.10.129.110">
    <property type="entry name" value="Polyketide synthase dehydratase"/>
    <property type="match status" value="1"/>
</dbReference>
<dbReference type="SUPFAM" id="SSF56801">
    <property type="entry name" value="Acetyl-CoA synthetase-like"/>
    <property type="match status" value="1"/>
</dbReference>
<dbReference type="InterPro" id="IPR057326">
    <property type="entry name" value="KR_dom"/>
</dbReference>
<dbReference type="Pfam" id="PF00698">
    <property type="entry name" value="Acyl_transf_1"/>
    <property type="match status" value="1"/>
</dbReference>
<dbReference type="InterPro" id="IPR020806">
    <property type="entry name" value="PKS_PP-bd"/>
</dbReference>
<keyword evidence="7" id="KW-0560">Oxidoreductase</keyword>
<evidence type="ECO:0000256" key="4">
    <source>
        <dbReference type="ARBA" id="ARBA00022603"/>
    </source>
</evidence>
<dbReference type="InterPro" id="IPR001242">
    <property type="entry name" value="Condensation_dom"/>
</dbReference>
<dbReference type="Pfam" id="PF21089">
    <property type="entry name" value="PKS_DH_N"/>
    <property type="match status" value="1"/>
</dbReference>
<evidence type="ECO:0000256" key="10">
    <source>
        <dbReference type="PROSITE-ProRule" id="PRU01363"/>
    </source>
</evidence>
<dbReference type="GO" id="GO:0004312">
    <property type="term" value="F:fatty acid synthase activity"/>
    <property type="evidence" value="ECO:0007669"/>
    <property type="project" value="TreeGrafter"/>
</dbReference>
<dbReference type="OrthoDB" id="329835at2759"/>
<dbReference type="InterPro" id="IPR036291">
    <property type="entry name" value="NAD(P)-bd_dom_sf"/>
</dbReference>
<reference evidence="15" key="1">
    <citation type="journal article" date="2020" name="Phytopathology">
        <title>Genome sequence of the chestnut blight fungus Cryphonectria parasitica EP155: A fundamental resource for an archetypical invasive plant pathogen.</title>
        <authorList>
            <person name="Crouch J.A."/>
            <person name="Dawe A."/>
            <person name="Aerts A."/>
            <person name="Barry K."/>
            <person name="Churchill A.C.L."/>
            <person name="Grimwood J."/>
            <person name="Hillman B."/>
            <person name="Milgroom M.G."/>
            <person name="Pangilinan J."/>
            <person name="Smith M."/>
            <person name="Salamov A."/>
            <person name="Schmutz J."/>
            <person name="Yadav J."/>
            <person name="Grigoriev I.V."/>
            <person name="Nuss D."/>
        </authorList>
    </citation>
    <scope>NUCLEOTIDE SEQUENCE</scope>
    <source>
        <strain evidence="15">EP155</strain>
    </source>
</reference>
<dbReference type="GO" id="GO:0016491">
    <property type="term" value="F:oxidoreductase activity"/>
    <property type="evidence" value="ECO:0007669"/>
    <property type="project" value="UniProtKB-KW"/>
</dbReference>
<feature type="active site" description="Proton donor; for dehydratase activity" evidence="10">
    <location>
        <position position="1164"/>
    </location>
</feature>
<evidence type="ECO:0000259" key="14">
    <source>
        <dbReference type="PROSITE" id="PS52019"/>
    </source>
</evidence>
<comment type="similarity">
    <text evidence="9">In the C-terminal section; belongs to the NRP synthetase family.</text>
</comment>
<dbReference type="InterPro" id="IPR032821">
    <property type="entry name" value="PKS_assoc"/>
</dbReference>
<dbReference type="Pfam" id="PF07993">
    <property type="entry name" value="NAD_binding_4"/>
    <property type="match status" value="1"/>
</dbReference>
<evidence type="ECO:0000256" key="5">
    <source>
        <dbReference type="ARBA" id="ARBA00022679"/>
    </source>
</evidence>
<feature type="region of interest" description="N-terminal hotdog fold" evidence="10">
    <location>
        <begin position="942"/>
        <end position="1088"/>
    </location>
</feature>
<dbReference type="InterPro" id="IPR014030">
    <property type="entry name" value="Ketoacyl_synth_N"/>
</dbReference>
<dbReference type="GO" id="GO:0009403">
    <property type="term" value="P:toxin biosynthetic process"/>
    <property type="evidence" value="ECO:0007669"/>
    <property type="project" value="UniProtKB-ARBA"/>
</dbReference>
<dbReference type="PROSITE" id="PS00012">
    <property type="entry name" value="PHOSPHOPANTETHEINE"/>
    <property type="match status" value="1"/>
</dbReference>
<feature type="active site" description="Proton acceptor; for dehydratase activity" evidence="10">
    <location>
        <position position="974"/>
    </location>
</feature>
<protein>
    <recommendedName>
        <fullName evidence="17">Polyketide synthase</fullName>
    </recommendedName>
</protein>
<dbReference type="Gene3D" id="3.30.559.30">
    <property type="entry name" value="Nonribosomal peptide synthetase, condensation domain"/>
    <property type="match status" value="1"/>
</dbReference>
<feature type="compositionally biased region" description="Low complexity" evidence="11">
    <location>
        <begin position="2561"/>
        <end position="2592"/>
    </location>
</feature>
<dbReference type="Gene3D" id="3.40.50.12780">
    <property type="entry name" value="N-terminal domain of ligase-like"/>
    <property type="match status" value="1"/>
</dbReference>
<dbReference type="InterPro" id="IPR001227">
    <property type="entry name" value="Ac_transferase_dom_sf"/>
</dbReference>
<dbReference type="CDD" id="cd02440">
    <property type="entry name" value="AdoMet_MTases"/>
    <property type="match status" value="1"/>
</dbReference>
<feature type="non-terminal residue" evidence="15">
    <location>
        <position position="3898"/>
    </location>
</feature>
<evidence type="ECO:0000256" key="6">
    <source>
        <dbReference type="ARBA" id="ARBA00022737"/>
    </source>
</evidence>
<dbReference type="PROSITE" id="PS00455">
    <property type="entry name" value="AMP_BINDING"/>
    <property type="match status" value="1"/>
</dbReference>
<dbReference type="InterPro" id="IPR006162">
    <property type="entry name" value="Ppantetheine_attach_site"/>
</dbReference>
<dbReference type="InterPro" id="IPR049900">
    <property type="entry name" value="PKS_mFAS_DH"/>
</dbReference>
<dbReference type="Gene3D" id="3.30.559.10">
    <property type="entry name" value="Chloramphenicol acetyltransferase-like domain"/>
    <property type="match status" value="1"/>
</dbReference>
<dbReference type="Pfam" id="PF00550">
    <property type="entry name" value="PP-binding"/>
    <property type="match status" value="2"/>
</dbReference>
<dbReference type="InterPro" id="IPR020807">
    <property type="entry name" value="PKS_DH"/>
</dbReference>
<feature type="domain" description="Carrier" evidence="12">
    <location>
        <begin position="3599"/>
        <end position="3680"/>
    </location>
</feature>
<dbReference type="InterPro" id="IPR013217">
    <property type="entry name" value="Methyltransf_12"/>
</dbReference>
<dbReference type="InterPro" id="IPR023213">
    <property type="entry name" value="CAT-like_dom_sf"/>
</dbReference>
<dbReference type="PROSITE" id="PS52004">
    <property type="entry name" value="KS3_2"/>
    <property type="match status" value="1"/>
</dbReference>
<keyword evidence="2" id="KW-0597">Phosphoprotein</keyword>
<dbReference type="Gene3D" id="3.40.47.10">
    <property type="match status" value="1"/>
</dbReference>
<dbReference type="Pfam" id="PF02801">
    <property type="entry name" value="Ketoacyl-synt_C"/>
    <property type="match status" value="1"/>
</dbReference>
<dbReference type="SUPFAM" id="SSF53335">
    <property type="entry name" value="S-adenosyl-L-methionine-dependent methyltransferases"/>
    <property type="match status" value="1"/>
</dbReference>
<dbReference type="GO" id="GO:0008168">
    <property type="term" value="F:methyltransferase activity"/>
    <property type="evidence" value="ECO:0007669"/>
    <property type="project" value="UniProtKB-KW"/>
</dbReference>
<dbReference type="InterPro" id="IPR042099">
    <property type="entry name" value="ANL_N_sf"/>
</dbReference>
<keyword evidence="5" id="KW-0808">Transferase</keyword>
<evidence type="ECO:0000313" key="15">
    <source>
        <dbReference type="EMBL" id="KAF3769442.1"/>
    </source>
</evidence>
<dbReference type="Gene3D" id="3.40.50.720">
    <property type="entry name" value="NAD(P)-binding Rossmann-like Domain"/>
    <property type="match status" value="3"/>
</dbReference>
<dbReference type="InterPro" id="IPR050091">
    <property type="entry name" value="PKS_NRPS_Biosynth_Enz"/>
</dbReference>
<dbReference type="GO" id="GO:0032259">
    <property type="term" value="P:methylation"/>
    <property type="evidence" value="ECO:0007669"/>
    <property type="project" value="UniProtKB-KW"/>
</dbReference>
<evidence type="ECO:0000259" key="13">
    <source>
        <dbReference type="PROSITE" id="PS52004"/>
    </source>
</evidence>
<name>A0A9P5CTA0_CRYP1</name>
<dbReference type="InterPro" id="IPR020841">
    <property type="entry name" value="PKS_Beta-ketoAc_synthase_dom"/>
</dbReference>
<evidence type="ECO:0000256" key="3">
    <source>
        <dbReference type="ARBA" id="ARBA00022598"/>
    </source>
</evidence>
<feature type="domain" description="Ketosynthase family 3 (KS3)" evidence="13">
    <location>
        <begin position="1"/>
        <end position="433"/>
    </location>
</feature>
<dbReference type="GO" id="GO:0031177">
    <property type="term" value="F:phosphopantetheine binding"/>
    <property type="evidence" value="ECO:0007669"/>
    <property type="project" value="InterPro"/>
</dbReference>
<dbReference type="SUPFAM" id="SSF55048">
    <property type="entry name" value="Probable ACP-binding domain of malonyl-CoA ACP transacylase"/>
    <property type="match status" value="1"/>
</dbReference>
<accession>A0A9P5CTA0</accession>
<dbReference type="InterPro" id="IPR036736">
    <property type="entry name" value="ACP-like_sf"/>
</dbReference>
<dbReference type="PANTHER" id="PTHR43775">
    <property type="entry name" value="FATTY ACID SYNTHASE"/>
    <property type="match status" value="1"/>
</dbReference>
<dbReference type="InterPro" id="IPR010071">
    <property type="entry name" value="AA_adenyl_dom"/>
</dbReference>
<dbReference type="Gene3D" id="3.40.366.10">
    <property type="entry name" value="Malonyl-Coenzyme A Acyl Carrier Protein, domain 2"/>
    <property type="match status" value="1"/>
</dbReference>
<organism evidence="15 16">
    <name type="scientific">Cryphonectria parasitica (strain ATCC 38755 / EP155)</name>
    <dbReference type="NCBI Taxonomy" id="660469"/>
    <lineage>
        <taxon>Eukaryota</taxon>
        <taxon>Fungi</taxon>
        <taxon>Dikarya</taxon>
        <taxon>Ascomycota</taxon>
        <taxon>Pezizomycotina</taxon>
        <taxon>Sordariomycetes</taxon>
        <taxon>Sordariomycetidae</taxon>
        <taxon>Diaporthales</taxon>
        <taxon>Cryphonectriaceae</taxon>
        <taxon>Cryphonectria-Endothia species complex</taxon>
        <taxon>Cryphonectria</taxon>
    </lineage>
</organism>
<dbReference type="GO" id="GO:0016874">
    <property type="term" value="F:ligase activity"/>
    <property type="evidence" value="ECO:0007669"/>
    <property type="project" value="UniProtKB-KW"/>
</dbReference>